<dbReference type="Pfam" id="PF10785">
    <property type="entry name" value="NADH-u_ox-rdase"/>
    <property type="match status" value="1"/>
</dbReference>
<keyword evidence="1" id="KW-0472">Membrane</keyword>
<protein>
    <recommendedName>
        <fullName evidence="2">NADH-ubiquinone oxidoreductase 21kDa subunit N-terminal domain-containing protein</fullName>
    </recommendedName>
</protein>
<dbReference type="PANTHER" id="PTHR34062">
    <property type="entry name" value="OXIDOREDUCTASE 21 KDA SUBUNIT, PUTATIVE (AFU_ORTHOLOGUE AFUA_4G04750)-RELATED"/>
    <property type="match status" value="1"/>
</dbReference>
<dbReference type="AlphaFoldDB" id="A0AAW1PBD0"/>
<dbReference type="InterPro" id="IPR019721">
    <property type="entry name" value="NADH-UbQ_OxRdtase_su21_N"/>
</dbReference>
<dbReference type="InterPro" id="IPR053229">
    <property type="entry name" value="NADH-Q_oxidrdct_subunit"/>
</dbReference>
<feature type="domain" description="NADH-ubiquinone oxidoreductase 21kDa subunit N-terminal" evidence="2">
    <location>
        <begin position="8"/>
        <end position="85"/>
    </location>
</feature>
<organism evidence="3 4">
    <name type="scientific">Symbiochloris irregularis</name>
    <dbReference type="NCBI Taxonomy" id="706552"/>
    <lineage>
        <taxon>Eukaryota</taxon>
        <taxon>Viridiplantae</taxon>
        <taxon>Chlorophyta</taxon>
        <taxon>core chlorophytes</taxon>
        <taxon>Trebouxiophyceae</taxon>
        <taxon>Trebouxiales</taxon>
        <taxon>Trebouxiaceae</taxon>
        <taxon>Symbiochloris</taxon>
    </lineage>
</organism>
<dbReference type="PANTHER" id="PTHR34062:SF1">
    <property type="entry name" value="NADH-UBIQUINONE OXIDOREDUCTASE 21KDA SUBUNIT N-TERMINAL DOMAIN-CONTAINING PROTEIN"/>
    <property type="match status" value="1"/>
</dbReference>
<feature type="transmembrane region" description="Helical" evidence="1">
    <location>
        <begin position="31"/>
        <end position="49"/>
    </location>
</feature>
<feature type="transmembrane region" description="Helical" evidence="1">
    <location>
        <begin position="55"/>
        <end position="75"/>
    </location>
</feature>
<evidence type="ECO:0000313" key="3">
    <source>
        <dbReference type="EMBL" id="KAK9807198.1"/>
    </source>
</evidence>
<name>A0AAW1PBD0_9CHLO</name>
<proteinExistence type="predicted"/>
<dbReference type="EMBL" id="JALJOQ010000033">
    <property type="protein sequence ID" value="KAK9807198.1"/>
    <property type="molecule type" value="Genomic_DNA"/>
</dbReference>
<evidence type="ECO:0000256" key="1">
    <source>
        <dbReference type="SAM" id="Phobius"/>
    </source>
</evidence>
<reference evidence="3 4" key="1">
    <citation type="journal article" date="2024" name="Nat. Commun.">
        <title>Phylogenomics reveals the evolutionary origins of lichenization in chlorophyte algae.</title>
        <authorList>
            <person name="Puginier C."/>
            <person name="Libourel C."/>
            <person name="Otte J."/>
            <person name="Skaloud P."/>
            <person name="Haon M."/>
            <person name="Grisel S."/>
            <person name="Petersen M."/>
            <person name="Berrin J.G."/>
            <person name="Delaux P.M."/>
            <person name="Dal Grande F."/>
            <person name="Keller J."/>
        </authorList>
    </citation>
    <scope>NUCLEOTIDE SEQUENCE [LARGE SCALE GENOMIC DNA]</scope>
    <source>
        <strain evidence="3 4">SAG 2036</strain>
    </source>
</reference>
<accession>A0AAW1PBD0</accession>
<sequence>MGVFIDEPKYPVIDKAPGFWKTVGNFNRNDYLWLAGYSAVAFPFGYVTGRSAKMAIPSAWAALSIGALGGFMMAYSHSSGRLMGMFSNDGEVETGLANKR</sequence>
<keyword evidence="1" id="KW-0812">Transmembrane</keyword>
<comment type="caution">
    <text evidence="3">The sequence shown here is derived from an EMBL/GenBank/DDBJ whole genome shotgun (WGS) entry which is preliminary data.</text>
</comment>
<keyword evidence="1" id="KW-1133">Transmembrane helix</keyword>
<keyword evidence="4" id="KW-1185">Reference proteome</keyword>
<evidence type="ECO:0000259" key="2">
    <source>
        <dbReference type="Pfam" id="PF10785"/>
    </source>
</evidence>
<evidence type="ECO:0000313" key="4">
    <source>
        <dbReference type="Proteomes" id="UP001465755"/>
    </source>
</evidence>
<gene>
    <name evidence="3" type="ORF">WJX73_007442</name>
</gene>
<dbReference type="Proteomes" id="UP001465755">
    <property type="component" value="Unassembled WGS sequence"/>
</dbReference>